<feature type="region of interest" description="Disordered" evidence="1">
    <location>
        <begin position="28"/>
        <end position="48"/>
    </location>
</feature>
<dbReference type="AlphaFoldDB" id="A0A286GRF6"/>
<proteinExistence type="predicted"/>
<evidence type="ECO:0000313" key="4">
    <source>
        <dbReference type="Proteomes" id="UP000219621"/>
    </source>
</evidence>
<gene>
    <name evidence="3" type="ORF">SAMN05421508_107198</name>
</gene>
<evidence type="ECO:0000313" key="3">
    <source>
        <dbReference type="EMBL" id="SOD98110.1"/>
    </source>
</evidence>
<feature type="chain" id="PRO_5012380215" evidence="2">
    <location>
        <begin position="28"/>
        <end position="363"/>
    </location>
</feature>
<dbReference type="OrthoDB" id="30037at2"/>
<dbReference type="PANTHER" id="PTHR35882:SF2">
    <property type="entry name" value="PELA"/>
    <property type="match status" value="1"/>
</dbReference>
<keyword evidence="4" id="KW-1185">Reference proteome</keyword>
<dbReference type="Proteomes" id="UP000219621">
    <property type="component" value="Unassembled WGS sequence"/>
</dbReference>
<keyword evidence="2" id="KW-0732">Signal</keyword>
<evidence type="ECO:0000256" key="1">
    <source>
        <dbReference type="SAM" id="MobiDB-lite"/>
    </source>
</evidence>
<dbReference type="SUPFAM" id="SSF51445">
    <property type="entry name" value="(Trans)glycosidases"/>
    <property type="match status" value="1"/>
</dbReference>
<dbReference type="InterPro" id="IPR017853">
    <property type="entry name" value="GH"/>
</dbReference>
<feature type="signal peptide" evidence="2">
    <location>
        <begin position="1"/>
        <end position="27"/>
    </location>
</feature>
<evidence type="ECO:0000256" key="2">
    <source>
        <dbReference type="SAM" id="SignalP"/>
    </source>
</evidence>
<dbReference type="Gene3D" id="3.20.20.70">
    <property type="entry name" value="Aldolase class I"/>
    <property type="match status" value="2"/>
</dbReference>
<name>A0A286GRF6_9PROT</name>
<protein>
    <submittedName>
        <fullName evidence="3">Extracellular protein</fullName>
    </submittedName>
</protein>
<reference evidence="3 4" key="1">
    <citation type="submission" date="2017-09" db="EMBL/GenBank/DDBJ databases">
        <authorList>
            <person name="Ehlers B."/>
            <person name="Leendertz F.H."/>
        </authorList>
    </citation>
    <scope>NUCLEOTIDE SEQUENCE [LARGE SCALE GENOMIC DNA]</scope>
    <source>
        <strain evidence="3 4">USBA 140</strain>
    </source>
</reference>
<sequence length="363" mass="39253">MTASAWRKALATTTLAVTLAAAAPAVAQQQQQQPAMPEVTWPPPADAPPRKVEIIKVQDWRTRARDMVETLSEYVRARAPNATLLMRGGASLLFRTEKDQELADLAAPPGVAANRPEPEPIGTLQRQFARAIDGVVVDGLSCGFTPELSADQVKRLHGFGVKVLTIEACPTDEAAKAARESAAKLGVLAHVGGADSLGQIPGGRLAGANPQMVQALGEAKTILFNLDNRAYASKGDWLRALSETNHDVLVIEPFFRGDKALTPQEVYALKFKKVGTPRLVLARLPMTTAYDTAWYWKATWKVGNPSFIKDVGERPGAFVVDYTNTEWRSLVGQTFSGLMDLGFDGIMLDGMDAVARMDDEAVN</sequence>
<dbReference type="EMBL" id="OCNJ01000007">
    <property type="protein sequence ID" value="SOD98110.1"/>
    <property type="molecule type" value="Genomic_DNA"/>
</dbReference>
<organism evidence="3 4">
    <name type="scientific">Caenispirillum bisanense</name>
    <dbReference type="NCBI Taxonomy" id="414052"/>
    <lineage>
        <taxon>Bacteria</taxon>
        <taxon>Pseudomonadati</taxon>
        <taxon>Pseudomonadota</taxon>
        <taxon>Alphaproteobacteria</taxon>
        <taxon>Rhodospirillales</taxon>
        <taxon>Novispirillaceae</taxon>
        <taxon>Caenispirillum</taxon>
    </lineage>
</organism>
<accession>A0A286GRF6</accession>
<dbReference type="PANTHER" id="PTHR35882">
    <property type="entry name" value="PELA"/>
    <property type="match status" value="1"/>
</dbReference>
<dbReference type="RefSeq" id="WP_097280295.1">
    <property type="nucleotide sequence ID" value="NZ_OCNJ01000007.1"/>
</dbReference>
<dbReference type="InterPro" id="IPR013785">
    <property type="entry name" value="Aldolase_TIM"/>
</dbReference>